<organism evidence="3 4">
    <name type="scientific">Megalodesulfovibrio gigas (strain ATCC 19364 / DSM 1382 / NCIMB 9332 / VKM B-1759)</name>
    <name type="common">Desulfovibrio gigas</name>
    <dbReference type="NCBI Taxonomy" id="1121448"/>
    <lineage>
        <taxon>Bacteria</taxon>
        <taxon>Pseudomonadati</taxon>
        <taxon>Thermodesulfobacteriota</taxon>
        <taxon>Desulfovibrionia</taxon>
        <taxon>Desulfovibrionales</taxon>
        <taxon>Desulfovibrionaceae</taxon>
        <taxon>Megalodesulfovibrio</taxon>
    </lineage>
</organism>
<gene>
    <name evidence="3" type="ORF">DGI_0164</name>
</gene>
<evidence type="ECO:0000313" key="3">
    <source>
        <dbReference type="EMBL" id="AGW12101.1"/>
    </source>
</evidence>
<sequence>MQLFLRALACAISGAVGGLVNSVAVWGLGRLGVNQALDFAMAPALSWAWLWPRLAFGGAWGLLFLLPFWEKRPWPKAALLSLAPAAFMLVKVFPDMGLGLYGLGAGTGAPFMTVFYNLVWGMAAMGFLVASQVGSQTGSHIKSQSRSQLRSSAKPRRR</sequence>
<evidence type="ECO:0000313" key="4">
    <source>
        <dbReference type="Proteomes" id="UP000016587"/>
    </source>
</evidence>
<dbReference type="STRING" id="1121448.DGI_0164"/>
<keyword evidence="2" id="KW-1133">Transmembrane helix</keyword>
<keyword evidence="4" id="KW-1185">Reference proteome</keyword>
<dbReference type="Proteomes" id="UP000016587">
    <property type="component" value="Chromosome"/>
</dbReference>
<dbReference type="AlphaFoldDB" id="T2G7K0"/>
<dbReference type="HOGENOM" id="CLU_140903_0_0_7"/>
<dbReference type="EMBL" id="CP006585">
    <property type="protein sequence ID" value="AGW12101.1"/>
    <property type="molecule type" value="Genomic_DNA"/>
</dbReference>
<dbReference type="KEGG" id="dgg:DGI_0164"/>
<reference evidence="3 4" key="1">
    <citation type="journal article" date="2013" name="J. Bacteriol.">
        <title>Roles of HynAB and Ech, the only two hydrogenases found in the model sulfate reducer Desulfovibrio gigas.</title>
        <authorList>
            <person name="Morais-Silva F.O."/>
            <person name="Santos C.I."/>
            <person name="Rodrigues R."/>
            <person name="Pereira I.A."/>
            <person name="Rodrigues-Pousada C."/>
        </authorList>
    </citation>
    <scope>NUCLEOTIDE SEQUENCE [LARGE SCALE GENOMIC DNA]</scope>
    <source>
        <strain evidence="4">ATCC 19364 / DSM 1382 / NCIMB 9332 / VKM B-1759</strain>
    </source>
</reference>
<dbReference type="PATRIC" id="fig|1121448.10.peg.166"/>
<evidence type="ECO:0000256" key="2">
    <source>
        <dbReference type="SAM" id="Phobius"/>
    </source>
</evidence>
<evidence type="ECO:0000256" key="1">
    <source>
        <dbReference type="SAM" id="MobiDB-lite"/>
    </source>
</evidence>
<keyword evidence="2" id="KW-0812">Transmembrane</keyword>
<accession>T2G7K0</accession>
<dbReference type="eggNOG" id="ENOG5032SRD">
    <property type="taxonomic scope" value="Bacteria"/>
</dbReference>
<feature type="transmembrane region" description="Helical" evidence="2">
    <location>
        <begin position="46"/>
        <end position="65"/>
    </location>
</feature>
<feature type="compositionally biased region" description="Polar residues" evidence="1">
    <location>
        <begin position="139"/>
        <end position="151"/>
    </location>
</feature>
<feature type="transmembrane region" description="Helical" evidence="2">
    <location>
        <begin position="77"/>
        <end position="94"/>
    </location>
</feature>
<keyword evidence="2" id="KW-0472">Membrane</keyword>
<dbReference type="RefSeq" id="WP_021758691.1">
    <property type="nucleotide sequence ID" value="NC_022444.1"/>
</dbReference>
<name>T2G7K0_MEGG1</name>
<feature type="region of interest" description="Disordered" evidence="1">
    <location>
        <begin position="139"/>
        <end position="158"/>
    </location>
</feature>
<protein>
    <submittedName>
        <fullName evidence="3">Uncharacterized protein</fullName>
    </submittedName>
</protein>
<feature type="transmembrane region" description="Helical" evidence="2">
    <location>
        <begin position="114"/>
        <end position="134"/>
    </location>
</feature>
<proteinExistence type="predicted"/>
<reference evidence="4" key="2">
    <citation type="submission" date="2013-07" db="EMBL/GenBank/DDBJ databases">
        <authorList>
            <person name="Morais-Silva F.O."/>
            <person name="Rezende A.M."/>
            <person name="Pimentel C."/>
            <person name="Resende D.M."/>
            <person name="Santos C.I."/>
            <person name="Clemente C."/>
            <person name="de Oliveira L.M."/>
            <person name="da Silva S.M."/>
            <person name="Costa D.A."/>
            <person name="Varela-Raposo A."/>
            <person name="Horacio E.C.A."/>
            <person name="Matos M."/>
            <person name="Flores O."/>
            <person name="Ruiz J.C."/>
            <person name="Rodrigues-Pousada C."/>
        </authorList>
    </citation>
    <scope>NUCLEOTIDE SEQUENCE [LARGE SCALE GENOMIC DNA]</scope>
    <source>
        <strain evidence="4">ATCC 19364 / DSM 1382 / NCIMB 9332 / VKM B-1759</strain>
    </source>
</reference>